<evidence type="ECO:0000313" key="2">
    <source>
        <dbReference type="EMBL" id="KAJ1182807.1"/>
    </source>
</evidence>
<evidence type="ECO:0000256" key="1">
    <source>
        <dbReference type="SAM" id="MobiDB-lite"/>
    </source>
</evidence>
<sequence length="119" mass="12915">MQKFKEAPPHYRGEALHSPGSNALTPRRPCGRDRSGAWTWPRHCGPVALTRTGAGQARQREGPAGPPCIPCTIFGVVGAPTPTDSWRSLTRQPGVRLPRAALAELTAPRSISLDTERKR</sequence>
<keyword evidence="3" id="KW-1185">Reference proteome</keyword>
<dbReference type="EMBL" id="JANPWB010000006">
    <property type="protein sequence ID" value="KAJ1182807.1"/>
    <property type="molecule type" value="Genomic_DNA"/>
</dbReference>
<dbReference type="Proteomes" id="UP001066276">
    <property type="component" value="Chromosome 3_2"/>
</dbReference>
<feature type="compositionally biased region" description="Basic and acidic residues" evidence="1">
    <location>
        <begin position="1"/>
        <end position="15"/>
    </location>
</feature>
<accession>A0AAV7U5A9</accession>
<proteinExistence type="predicted"/>
<dbReference type="AlphaFoldDB" id="A0AAV7U5A9"/>
<gene>
    <name evidence="2" type="ORF">NDU88_007984</name>
</gene>
<organism evidence="2 3">
    <name type="scientific">Pleurodeles waltl</name>
    <name type="common">Iberian ribbed newt</name>
    <dbReference type="NCBI Taxonomy" id="8319"/>
    <lineage>
        <taxon>Eukaryota</taxon>
        <taxon>Metazoa</taxon>
        <taxon>Chordata</taxon>
        <taxon>Craniata</taxon>
        <taxon>Vertebrata</taxon>
        <taxon>Euteleostomi</taxon>
        <taxon>Amphibia</taxon>
        <taxon>Batrachia</taxon>
        <taxon>Caudata</taxon>
        <taxon>Salamandroidea</taxon>
        <taxon>Salamandridae</taxon>
        <taxon>Pleurodelinae</taxon>
        <taxon>Pleurodeles</taxon>
    </lineage>
</organism>
<name>A0AAV7U5A9_PLEWA</name>
<feature type="region of interest" description="Disordered" evidence="1">
    <location>
        <begin position="1"/>
        <end position="37"/>
    </location>
</feature>
<evidence type="ECO:0000313" key="3">
    <source>
        <dbReference type="Proteomes" id="UP001066276"/>
    </source>
</evidence>
<protein>
    <submittedName>
        <fullName evidence="2">Uncharacterized protein</fullName>
    </submittedName>
</protein>
<reference evidence="2" key="1">
    <citation type="journal article" date="2022" name="bioRxiv">
        <title>Sequencing and chromosome-scale assembly of the giantPleurodeles waltlgenome.</title>
        <authorList>
            <person name="Brown T."/>
            <person name="Elewa A."/>
            <person name="Iarovenko S."/>
            <person name="Subramanian E."/>
            <person name="Araus A.J."/>
            <person name="Petzold A."/>
            <person name="Susuki M."/>
            <person name="Suzuki K.-i.T."/>
            <person name="Hayashi T."/>
            <person name="Toyoda A."/>
            <person name="Oliveira C."/>
            <person name="Osipova E."/>
            <person name="Leigh N.D."/>
            <person name="Simon A."/>
            <person name="Yun M.H."/>
        </authorList>
    </citation>
    <scope>NUCLEOTIDE SEQUENCE</scope>
    <source>
        <strain evidence="2">20211129_DDA</strain>
        <tissue evidence="2">Liver</tissue>
    </source>
</reference>
<comment type="caution">
    <text evidence="2">The sequence shown here is derived from an EMBL/GenBank/DDBJ whole genome shotgun (WGS) entry which is preliminary data.</text>
</comment>